<gene>
    <name evidence="3" type="ORF">CLW00_111112</name>
</gene>
<protein>
    <submittedName>
        <fullName evidence="3">FG-GAP repeat protein</fullName>
    </submittedName>
</protein>
<dbReference type="Gene3D" id="2.130.10.130">
    <property type="entry name" value="Integrin alpha, N-terminal"/>
    <property type="match status" value="3"/>
</dbReference>
<reference evidence="3 4" key="1">
    <citation type="submission" date="2018-03" db="EMBL/GenBank/DDBJ databases">
        <title>Genomic Encyclopedia of Archaeal and Bacterial Type Strains, Phase II (KMG-II): from individual species to whole genera.</title>
        <authorList>
            <person name="Goeker M."/>
        </authorList>
    </citation>
    <scope>NUCLEOTIDE SEQUENCE [LARGE SCALE GENOMIC DNA]</scope>
    <source>
        <strain evidence="3 4">DSM 27929</strain>
    </source>
</reference>
<evidence type="ECO:0000313" key="3">
    <source>
        <dbReference type="EMBL" id="PRY85769.1"/>
    </source>
</evidence>
<organism evidence="3 4">
    <name type="scientific">Mongoliibacter ruber</name>
    <dbReference type="NCBI Taxonomy" id="1750599"/>
    <lineage>
        <taxon>Bacteria</taxon>
        <taxon>Pseudomonadati</taxon>
        <taxon>Bacteroidota</taxon>
        <taxon>Cytophagia</taxon>
        <taxon>Cytophagales</taxon>
        <taxon>Cyclobacteriaceae</taxon>
        <taxon>Mongoliibacter</taxon>
    </lineage>
</organism>
<dbReference type="PANTHER" id="PTHR16026:SF0">
    <property type="entry name" value="CARTILAGE ACIDIC PROTEIN 1"/>
    <property type="match status" value="1"/>
</dbReference>
<dbReference type="SUPFAM" id="SSF69318">
    <property type="entry name" value="Integrin alpha N-terminal domain"/>
    <property type="match status" value="2"/>
</dbReference>
<dbReference type="OrthoDB" id="9816120at2"/>
<evidence type="ECO:0000256" key="1">
    <source>
        <dbReference type="ARBA" id="ARBA00022729"/>
    </source>
</evidence>
<dbReference type="AlphaFoldDB" id="A0A2T0WGE2"/>
<dbReference type="Proteomes" id="UP000238157">
    <property type="component" value="Unassembled WGS sequence"/>
</dbReference>
<dbReference type="InterPro" id="IPR027039">
    <property type="entry name" value="Crtac1"/>
</dbReference>
<dbReference type="Pfam" id="PF13517">
    <property type="entry name" value="FG-GAP_3"/>
    <property type="match status" value="3"/>
</dbReference>
<name>A0A2T0WGE2_9BACT</name>
<evidence type="ECO:0000313" key="4">
    <source>
        <dbReference type="Proteomes" id="UP000238157"/>
    </source>
</evidence>
<feature type="domain" description="ASPIC/UnbV" evidence="2">
    <location>
        <begin position="533"/>
        <end position="602"/>
    </location>
</feature>
<dbReference type="InterPro" id="IPR011519">
    <property type="entry name" value="UnbV_ASPIC"/>
</dbReference>
<sequence length="1182" mass="132954">MKSRFFNRKSNFILLPILSILFYSCNPTQEENTLFKLLQSKDTGLDFNNKVDIDENFNILDFDYIYNGAGVAVGDFNNDGLPDIFFTGNQVSCKLYLNQGDLKFTDISVPANINTNSWTEGVTLVDINNDGLLDIYVSVSNREENYPDGNLLFVHQGMDENGIPVFKEMAADYGIDDKGYNTQAAFFDYDQDGFLDLYILSNALETFQRNTSRPRETTGKGKSNDKLYKNNGDGTFSNVTQEAGILIEGYGLGLAISDINRDGFPDIYVANDFITNDVIYINNGDGTFSNEIDNMLKHQSFNAMGVDIADFNNDGLVDILVLDMFPPDNERQKTMFSPTENYDLYMSNLSRGYEPQYVRNTLQVNRGNGLFSEIGFLAGVAQTDWSWSPLMADFDNDGFKDLFISNGYGKDVTDLDHINFTQNLGPFSTPEDRRALLYEGISNLKEVKMPNYLYKNNRDLTFLDKSKDWGMIHASISNGAAYADLDNDGDLDLVVNNLNEMAFLYQNQLREKFPEQSNYLKISLTGPENNSMGLGAIVELEYSQHDETFKQFYEHYPTRGYKSFVEPMAHFGLGAESQDLRLTVTWPDGKQQRLRDFQINTKINVSYTDAEYPEYMEETEHFYSYSEISQLLGLEHTHQHRTYNDFNRQVLLPHKHSENGPGLAVGDVNGDGLDDLFVGGSAGFPRALFIQRADGTFIKKEVLEGDQADDMGCLLIDIDNDGDLDLYIVSGGSRYPEGDESYQDRVYLNDGKGNFEILEAALPSMNFSGSIVTAADIDGDGEMEIFVGGRVRPGKYPLPPTSAILKFVNGKFEDRTSEFMPDLNHLGMVTAALWTDFDQDGLVDLIVLGEWMPITFLKQEREGNSTAFKDVSKKIGPENSTGWWNSISAIGTDEHGKVQYVMGNAGLNTRWKVSPKTPLVLIADDFDKNGSIDPIMFTHLIDGLYPVAGRDKLVNQIPSWKNRFLKYNVFAKFKLENFFDDNQRQEALELEAREFSSSIMKMDDSGKFVLTPLPIETQFSPIYGTSYDFSQDQILLIGNFYGNETVTGRYDASIGSVLSQDGKGDFSIHLQNTGFLHESEGRALVTLTTAEGKVLFISSSHQNDLKAFYSRGTTAKQGVFALEKGDFKVTFVLENRQNKTFEFPYGSGYLSQSTRKIPIPKDCKLIEVTQFDGSTRSITLDE</sequence>
<keyword evidence="4" id="KW-1185">Reference proteome</keyword>
<dbReference type="InterPro" id="IPR013517">
    <property type="entry name" value="FG-GAP"/>
</dbReference>
<dbReference type="Pfam" id="PF07593">
    <property type="entry name" value="UnbV_ASPIC"/>
    <property type="match status" value="1"/>
</dbReference>
<dbReference type="PANTHER" id="PTHR16026">
    <property type="entry name" value="CARTILAGE ACIDIC PROTEIN 1"/>
    <property type="match status" value="1"/>
</dbReference>
<comment type="caution">
    <text evidence="3">The sequence shown here is derived from an EMBL/GenBank/DDBJ whole genome shotgun (WGS) entry which is preliminary data.</text>
</comment>
<evidence type="ECO:0000259" key="2">
    <source>
        <dbReference type="Pfam" id="PF07593"/>
    </source>
</evidence>
<dbReference type="RefSeq" id="WP_106134936.1">
    <property type="nucleotide sequence ID" value="NZ_PVTR01000011.1"/>
</dbReference>
<proteinExistence type="predicted"/>
<accession>A0A2T0WGE2</accession>
<dbReference type="EMBL" id="PVTR01000011">
    <property type="protein sequence ID" value="PRY85769.1"/>
    <property type="molecule type" value="Genomic_DNA"/>
</dbReference>
<dbReference type="PROSITE" id="PS51257">
    <property type="entry name" value="PROKAR_LIPOPROTEIN"/>
    <property type="match status" value="1"/>
</dbReference>
<keyword evidence="1" id="KW-0732">Signal</keyword>
<dbReference type="InterPro" id="IPR028994">
    <property type="entry name" value="Integrin_alpha_N"/>
</dbReference>